<protein>
    <submittedName>
        <fullName evidence="1">Uncharacterized protein</fullName>
    </submittedName>
</protein>
<evidence type="ECO:0000313" key="1">
    <source>
        <dbReference type="EMBL" id="CAH1450714.1"/>
    </source>
</evidence>
<comment type="caution">
    <text evidence="1">The sequence shown here is derived from an EMBL/GenBank/DDBJ whole genome shotgun (WGS) entry which is preliminary data.</text>
</comment>
<gene>
    <name evidence="1" type="ORF">LVIROSA_LOCUS36124</name>
</gene>
<reference evidence="1 2" key="1">
    <citation type="submission" date="2022-01" db="EMBL/GenBank/DDBJ databases">
        <authorList>
            <person name="Xiong W."/>
            <person name="Schranz E."/>
        </authorList>
    </citation>
    <scope>NUCLEOTIDE SEQUENCE [LARGE SCALE GENOMIC DNA]</scope>
</reference>
<keyword evidence="2" id="KW-1185">Reference proteome</keyword>
<proteinExistence type="predicted"/>
<evidence type="ECO:0000313" key="2">
    <source>
        <dbReference type="Proteomes" id="UP001157418"/>
    </source>
</evidence>
<accession>A0AAU9PKW1</accession>
<dbReference type="EMBL" id="CAKMRJ010005634">
    <property type="protein sequence ID" value="CAH1450714.1"/>
    <property type="molecule type" value="Genomic_DNA"/>
</dbReference>
<sequence length="84" mass="9432">MKSENRSFAFPRTQRFNLNRSISEFSGSSPLQPRSYLLVHFSESRVLIGRINDSSCSTLNIHYGIGNFGGFKENAYGITDVVPN</sequence>
<dbReference type="AlphaFoldDB" id="A0AAU9PKW1"/>
<name>A0AAU9PKW1_9ASTR</name>
<dbReference type="Proteomes" id="UP001157418">
    <property type="component" value="Unassembled WGS sequence"/>
</dbReference>
<organism evidence="1 2">
    <name type="scientific">Lactuca virosa</name>
    <dbReference type="NCBI Taxonomy" id="75947"/>
    <lineage>
        <taxon>Eukaryota</taxon>
        <taxon>Viridiplantae</taxon>
        <taxon>Streptophyta</taxon>
        <taxon>Embryophyta</taxon>
        <taxon>Tracheophyta</taxon>
        <taxon>Spermatophyta</taxon>
        <taxon>Magnoliopsida</taxon>
        <taxon>eudicotyledons</taxon>
        <taxon>Gunneridae</taxon>
        <taxon>Pentapetalae</taxon>
        <taxon>asterids</taxon>
        <taxon>campanulids</taxon>
        <taxon>Asterales</taxon>
        <taxon>Asteraceae</taxon>
        <taxon>Cichorioideae</taxon>
        <taxon>Cichorieae</taxon>
        <taxon>Lactucinae</taxon>
        <taxon>Lactuca</taxon>
    </lineage>
</organism>